<feature type="transmembrane region" description="Helical" evidence="1">
    <location>
        <begin position="67"/>
        <end position="88"/>
    </location>
</feature>
<dbReference type="PANTHER" id="PTHR31303:SF1">
    <property type="entry name" value="CTP-DEPENDENT DIACYLGLYCEROL KINASE 1"/>
    <property type="match status" value="1"/>
</dbReference>
<keyword evidence="1" id="KW-1133">Transmembrane helix</keyword>
<evidence type="ECO:0000256" key="1">
    <source>
        <dbReference type="SAM" id="Phobius"/>
    </source>
</evidence>
<dbReference type="PANTHER" id="PTHR31303">
    <property type="entry name" value="CTP-DEPENDENT DIACYLGLYCEROL KINASE 1"/>
    <property type="match status" value="1"/>
</dbReference>
<feature type="transmembrane region" description="Helical" evidence="1">
    <location>
        <begin position="196"/>
        <end position="215"/>
    </location>
</feature>
<keyword evidence="1" id="KW-0812">Transmembrane</keyword>
<proteinExistence type="predicted"/>
<gene>
    <name evidence="2" type="ORF">NEF87_001460</name>
</gene>
<feature type="transmembrane region" description="Helical" evidence="1">
    <location>
        <begin position="353"/>
        <end position="369"/>
    </location>
</feature>
<dbReference type="Proteomes" id="UP001208689">
    <property type="component" value="Chromosome"/>
</dbReference>
<evidence type="ECO:0000313" key="3">
    <source>
        <dbReference type="Proteomes" id="UP001208689"/>
    </source>
</evidence>
<keyword evidence="3" id="KW-1185">Reference proteome</keyword>
<dbReference type="InterPro" id="IPR037997">
    <property type="entry name" value="Dgk1-like"/>
</dbReference>
<feature type="transmembrane region" description="Helical" evidence="1">
    <location>
        <begin position="160"/>
        <end position="176"/>
    </location>
</feature>
<sequence length="370" mass="42911">MMVNLERYFFPSWMFIFISGVLIAFDNISSFFFMICVQLYLISFGFINIHYAFNSRKNVEKSQFEEYFINEIITGILFFCLAVYYPFLFTGIPSEIKSQFYFHLWDSLTVHLLCWKIYLYFSKKNNIKKNRGFPYSIWKMIIIGMHNEEDDSRLDLKRKIMHFLTSAGVVGAYLLSAKVNSWLLGFGLTGEYITRYIWVVFGIHLIWIMNIQDLIRLTQFNRLGRFATRWLENSIRPKELNTFTSAAIMLLSWLPFVLAPFQVMMAAALIGANSDAMASILGKRFGKKKINSSKKTYVGLIAGGLSTILIINITHIILPFQNLNIIQIQILSLITAIAFMGIDYFVKNISDNFLNPIICGGIIWFFMSIF</sequence>
<feature type="transmembrane region" description="Helical" evidence="1">
    <location>
        <begin position="324"/>
        <end position="346"/>
    </location>
</feature>
<protein>
    <recommendedName>
        <fullName evidence="4">Cytidylyltransferase family protein</fullName>
    </recommendedName>
</protein>
<feature type="transmembrane region" description="Helical" evidence="1">
    <location>
        <begin position="297"/>
        <end position="318"/>
    </location>
</feature>
<feature type="transmembrane region" description="Helical" evidence="1">
    <location>
        <begin position="7"/>
        <end position="25"/>
    </location>
</feature>
<name>A0ABY6HNU1_9ARCH</name>
<organism evidence="2 3">
    <name type="scientific">Candidatus Lokiarchaeum ossiferum</name>
    <dbReference type="NCBI Taxonomy" id="2951803"/>
    <lineage>
        <taxon>Archaea</taxon>
        <taxon>Promethearchaeati</taxon>
        <taxon>Promethearchaeota</taxon>
        <taxon>Promethearchaeia</taxon>
        <taxon>Promethearchaeales</taxon>
        <taxon>Promethearchaeaceae</taxon>
        <taxon>Candidatus Lokiarchaeum</taxon>
    </lineage>
</organism>
<reference evidence="2" key="1">
    <citation type="submission" date="2022-09" db="EMBL/GenBank/DDBJ databases">
        <title>Actin cytoskeleton and complex cell architecture in an #Asgard archaeon.</title>
        <authorList>
            <person name="Ponce Toledo R.I."/>
            <person name="Schleper C."/>
            <person name="Rodrigues Oliveira T."/>
            <person name="Wollweber F."/>
            <person name="Xu J."/>
            <person name="Rittmann S."/>
            <person name="Klingl A."/>
            <person name="Pilhofer M."/>
        </authorList>
    </citation>
    <scope>NUCLEOTIDE SEQUENCE</scope>
    <source>
        <strain evidence="2">B-35</strain>
    </source>
</reference>
<accession>A0ABY6HNU1</accession>
<dbReference type="EMBL" id="CP104013">
    <property type="protein sequence ID" value="UYP45175.1"/>
    <property type="molecule type" value="Genomic_DNA"/>
</dbReference>
<feature type="transmembrane region" description="Helical" evidence="1">
    <location>
        <begin position="100"/>
        <end position="121"/>
    </location>
</feature>
<evidence type="ECO:0000313" key="2">
    <source>
        <dbReference type="EMBL" id="UYP45175.1"/>
    </source>
</evidence>
<keyword evidence="1" id="KW-0472">Membrane</keyword>
<evidence type="ECO:0008006" key="4">
    <source>
        <dbReference type="Google" id="ProtNLM"/>
    </source>
</evidence>
<feature type="transmembrane region" description="Helical" evidence="1">
    <location>
        <begin position="31"/>
        <end position="55"/>
    </location>
</feature>